<feature type="transmembrane region" description="Helical" evidence="7">
    <location>
        <begin position="9"/>
        <end position="30"/>
    </location>
</feature>
<dbReference type="InterPro" id="IPR000515">
    <property type="entry name" value="MetI-like"/>
</dbReference>
<organism evidence="9">
    <name type="scientific">Fusobacterium nucleatum</name>
    <dbReference type="NCBI Taxonomy" id="851"/>
    <lineage>
        <taxon>Bacteria</taxon>
        <taxon>Fusobacteriati</taxon>
        <taxon>Fusobacteriota</taxon>
        <taxon>Fusobacteriia</taxon>
        <taxon>Fusobacteriales</taxon>
        <taxon>Fusobacteriaceae</taxon>
        <taxon>Fusobacterium</taxon>
    </lineage>
</organism>
<feature type="transmembrane region" description="Helical" evidence="7">
    <location>
        <begin position="105"/>
        <end position="126"/>
    </location>
</feature>
<dbReference type="CDD" id="cd06261">
    <property type="entry name" value="TM_PBP2"/>
    <property type="match status" value="1"/>
</dbReference>
<evidence type="ECO:0000256" key="2">
    <source>
        <dbReference type="ARBA" id="ARBA00022448"/>
    </source>
</evidence>
<dbReference type="Pfam" id="PF00528">
    <property type="entry name" value="BPD_transp_1"/>
    <property type="match status" value="1"/>
</dbReference>
<feature type="transmembrane region" description="Helical" evidence="7">
    <location>
        <begin position="138"/>
        <end position="161"/>
    </location>
</feature>
<evidence type="ECO:0000256" key="5">
    <source>
        <dbReference type="ARBA" id="ARBA00022989"/>
    </source>
</evidence>
<keyword evidence="5 7" id="KW-1133">Transmembrane helix</keyword>
<name>A0A3P1VWI1_FUSNU</name>
<evidence type="ECO:0000256" key="3">
    <source>
        <dbReference type="ARBA" id="ARBA00022475"/>
    </source>
</evidence>
<comment type="subcellular location">
    <subcellularLocation>
        <location evidence="1 7">Cell membrane</location>
        <topology evidence="1 7">Multi-pass membrane protein</topology>
    </subcellularLocation>
</comment>
<protein>
    <submittedName>
        <fullName evidence="9">ABC transporter permease subunit</fullName>
    </submittedName>
</protein>
<evidence type="ECO:0000259" key="8">
    <source>
        <dbReference type="PROSITE" id="PS50928"/>
    </source>
</evidence>
<dbReference type="Pfam" id="PF19300">
    <property type="entry name" value="BPD_transp_1_N"/>
    <property type="match status" value="1"/>
</dbReference>
<keyword evidence="6 7" id="KW-0472">Membrane</keyword>
<evidence type="ECO:0000256" key="6">
    <source>
        <dbReference type="ARBA" id="ARBA00023136"/>
    </source>
</evidence>
<dbReference type="InterPro" id="IPR045621">
    <property type="entry name" value="BPD_transp_1_N"/>
</dbReference>
<dbReference type="PANTHER" id="PTHR43163">
    <property type="entry name" value="DIPEPTIDE TRANSPORT SYSTEM PERMEASE PROTEIN DPPB-RELATED"/>
    <property type="match status" value="1"/>
</dbReference>
<dbReference type="AlphaFoldDB" id="A0A3P1VWI1"/>
<dbReference type="InterPro" id="IPR035906">
    <property type="entry name" value="MetI-like_sf"/>
</dbReference>
<feature type="transmembrane region" description="Helical" evidence="7">
    <location>
        <begin position="177"/>
        <end position="195"/>
    </location>
</feature>
<gene>
    <name evidence="9" type="ORF">EII28_00960</name>
</gene>
<dbReference type="PROSITE" id="PS50928">
    <property type="entry name" value="ABC_TM1"/>
    <property type="match status" value="1"/>
</dbReference>
<feature type="domain" description="ABC transmembrane type-1" evidence="8">
    <location>
        <begin position="99"/>
        <end position="296"/>
    </location>
</feature>
<proteinExistence type="inferred from homology"/>
<comment type="caution">
    <text evidence="9">The sequence shown here is derived from an EMBL/GenBank/DDBJ whole genome shotgun (WGS) entry which is preliminary data.</text>
</comment>
<keyword evidence="2 7" id="KW-0813">Transport</keyword>
<evidence type="ECO:0000256" key="4">
    <source>
        <dbReference type="ARBA" id="ARBA00022692"/>
    </source>
</evidence>
<feature type="transmembrane region" description="Helical" evidence="7">
    <location>
        <begin position="278"/>
        <end position="303"/>
    </location>
</feature>
<dbReference type="SUPFAM" id="SSF161098">
    <property type="entry name" value="MetI-like"/>
    <property type="match status" value="1"/>
</dbReference>
<dbReference type="NCBIfam" id="NF045469">
    <property type="entry name" value="Opp1B"/>
    <property type="match status" value="1"/>
</dbReference>
<evidence type="ECO:0000256" key="1">
    <source>
        <dbReference type="ARBA" id="ARBA00004651"/>
    </source>
</evidence>
<dbReference type="Gene3D" id="1.10.3720.10">
    <property type="entry name" value="MetI-like"/>
    <property type="match status" value="1"/>
</dbReference>
<dbReference type="EMBL" id="RQZD01000001">
    <property type="protein sequence ID" value="RRD38644.1"/>
    <property type="molecule type" value="Genomic_DNA"/>
</dbReference>
<dbReference type="GO" id="GO:0055085">
    <property type="term" value="P:transmembrane transport"/>
    <property type="evidence" value="ECO:0007669"/>
    <property type="project" value="InterPro"/>
</dbReference>
<feature type="transmembrane region" description="Helical" evidence="7">
    <location>
        <begin position="238"/>
        <end position="258"/>
    </location>
</feature>
<dbReference type="InterPro" id="IPR050036">
    <property type="entry name" value="CntB"/>
</dbReference>
<reference evidence="9" key="1">
    <citation type="submission" date="2018-11" db="EMBL/GenBank/DDBJ databases">
        <title>Genomes From Bacteria Associated with the Canine Oral Cavity: a Test Case for Automated Genome-Based Taxonomic Assignment.</title>
        <authorList>
            <person name="Coil D.A."/>
            <person name="Jospin G."/>
            <person name="Darling A.E."/>
            <person name="Wallis C."/>
            <person name="Davis I.J."/>
            <person name="Harris S."/>
            <person name="Eisen J.A."/>
            <person name="Holcombe L.J."/>
            <person name="O'Flynn C."/>
        </authorList>
    </citation>
    <scope>NUCLEOTIDE SEQUENCE [LARGE SCALE GENOMIC DNA]</scope>
    <source>
        <strain evidence="9">OH5060</strain>
    </source>
</reference>
<comment type="similarity">
    <text evidence="7">Belongs to the binding-protein-dependent transport system permease family.</text>
</comment>
<dbReference type="GO" id="GO:0005886">
    <property type="term" value="C:plasma membrane"/>
    <property type="evidence" value="ECO:0007669"/>
    <property type="project" value="UniProtKB-SubCell"/>
</dbReference>
<keyword evidence="3" id="KW-1003">Cell membrane</keyword>
<accession>A0A3P1VWI1</accession>
<evidence type="ECO:0000256" key="7">
    <source>
        <dbReference type="RuleBase" id="RU363032"/>
    </source>
</evidence>
<sequence>MKKYIIKRILISIPMIFLITFIAFCLINLIPSDPAEVAIRVNDVTPTPELIEQTRVALGLDKPFLERYFIWLWKVLHFDFGISYVNTNRQIYDEIARSLPVTLKLAGLSILFIFGLSIPIGVLCAVKKNSFFDRVTRTIVFIGTAIPDYWLSLILLSIFSIKLNLFPVSGIGSFSNYVLPAFALSMSYISTYIRLIRNNMIETMGEDYIYYAEVRGLRERSIIFKHALKNSIHSSINALGMSIVKLVAGTFIIENIFVLPGIGRLCVNAIFSRDYPLIQAYILLMGILFIICNLLVDIVSCLIDPRLVGGDSK</sequence>
<keyword evidence="4 7" id="KW-0812">Transmembrane</keyword>
<dbReference type="PANTHER" id="PTHR43163:SF6">
    <property type="entry name" value="DIPEPTIDE TRANSPORT SYSTEM PERMEASE PROTEIN DPPB-RELATED"/>
    <property type="match status" value="1"/>
</dbReference>
<evidence type="ECO:0000313" key="9">
    <source>
        <dbReference type="EMBL" id="RRD38644.1"/>
    </source>
</evidence>